<dbReference type="PROSITE" id="PS50995">
    <property type="entry name" value="HTH_MARR_2"/>
    <property type="match status" value="1"/>
</dbReference>
<evidence type="ECO:0000313" key="6">
    <source>
        <dbReference type="EMBL" id="WHX50387.1"/>
    </source>
</evidence>
<dbReference type="EMBL" id="WNZW01000001">
    <property type="protein sequence ID" value="MUG44078.1"/>
    <property type="molecule type" value="Genomic_DNA"/>
</dbReference>
<dbReference type="RefSeq" id="WP_283927463.1">
    <property type="nucleotide sequence ID" value="NZ_CP126084.1"/>
</dbReference>
<accession>A0A7X2YZ19</accession>
<dbReference type="SMART" id="SM00347">
    <property type="entry name" value="HTH_MARR"/>
    <property type="match status" value="1"/>
</dbReference>
<protein>
    <submittedName>
        <fullName evidence="5">MarR family transcriptional regulator</fullName>
    </submittedName>
</protein>
<dbReference type="InterPro" id="IPR036390">
    <property type="entry name" value="WH_DNA-bd_sf"/>
</dbReference>
<dbReference type="SUPFAM" id="SSF46785">
    <property type="entry name" value="Winged helix' DNA-binding domain"/>
    <property type="match status" value="1"/>
</dbReference>
<evidence type="ECO:0000313" key="7">
    <source>
        <dbReference type="Proteomes" id="UP000447876"/>
    </source>
</evidence>
<evidence type="ECO:0000256" key="2">
    <source>
        <dbReference type="ARBA" id="ARBA00023125"/>
    </source>
</evidence>
<evidence type="ECO:0000256" key="1">
    <source>
        <dbReference type="ARBA" id="ARBA00023015"/>
    </source>
</evidence>
<reference evidence="5 7" key="1">
    <citation type="submission" date="2019-11" db="EMBL/GenBank/DDBJ databases">
        <title>Draft genome sequences of five Paenibacillus species of dairy origin.</title>
        <authorList>
            <person name="Olajide A.M."/>
            <person name="Chen S."/>
            <person name="Lapointe G."/>
        </authorList>
    </citation>
    <scope>NUCLEOTIDE SEQUENCE [LARGE SCALE GENOMIC DNA]</scope>
    <source>
        <strain evidence="5 7">12CR55</strain>
    </source>
</reference>
<dbReference type="Proteomes" id="UP000447876">
    <property type="component" value="Unassembled WGS sequence"/>
</dbReference>
<dbReference type="PANTHER" id="PTHR42756">
    <property type="entry name" value="TRANSCRIPTIONAL REGULATOR, MARR"/>
    <property type="match status" value="1"/>
</dbReference>
<organism evidence="5 7">
    <name type="scientific">Paenibacillus woosongensis</name>
    <dbReference type="NCBI Taxonomy" id="307580"/>
    <lineage>
        <taxon>Bacteria</taxon>
        <taxon>Bacillati</taxon>
        <taxon>Bacillota</taxon>
        <taxon>Bacilli</taxon>
        <taxon>Bacillales</taxon>
        <taxon>Paenibacillaceae</taxon>
        <taxon>Paenibacillus</taxon>
    </lineage>
</organism>
<sequence length="154" mass="17950">MDPNLDHYIDRLQSKFSVVVKKLQNEIMQHRDLPLTGPQFHMLSLIAKERSCNVTYLAEALVVKPSAITVMLDRLVQNGYVERRHDEQDRRAVLLSVTEHGKEVYEKARKKSREVLANYFACLDENEKEVLERVINKFDEVGRLRLKEREAGEA</sequence>
<dbReference type="KEGG" id="pwn:QNH46_06930"/>
<dbReference type="PRINTS" id="PR00598">
    <property type="entry name" value="HTHMARR"/>
</dbReference>
<dbReference type="PANTHER" id="PTHR42756:SF1">
    <property type="entry name" value="TRANSCRIPTIONAL REPRESSOR OF EMRAB OPERON"/>
    <property type="match status" value="1"/>
</dbReference>
<dbReference type="AlphaFoldDB" id="A0A7X2YZ19"/>
<dbReference type="EMBL" id="CP126084">
    <property type="protein sequence ID" value="WHX50387.1"/>
    <property type="molecule type" value="Genomic_DNA"/>
</dbReference>
<keyword evidence="2" id="KW-0238">DNA-binding</keyword>
<dbReference type="Gene3D" id="1.10.10.10">
    <property type="entry name" value="Winged helix-like DNA-binding domain superfamily/Winged helix DNA-binding domain"/>
    <property type="match status" value="1"/>
</dbReference>
<dbReference type="InterPro" id="IPR000835">
    <property type="entry name" value="HTH_MarR-typ"/>
</dbReference>
<evidence type="ECO:0000256" key="3">
    <source>
        <dbReference type="ARBA" id="ARBA00023163"/>
    </source>
</evidence>
<keyword evidence="3" id="KW-0804">Transcription</keyword>
<evidence type="ECO:0000313" key="5">
    <source>
        <dbReference type="EMBL" id="MUG44078.1"/>
    </source>
</evidence>
<evidence type="ECO:0000259" key="4">
    <source>
        <dbReference type="PROSITE" id="PS50995"/>
    </source>
</evidence>
<dbReference type="GO" id="GO:0003677">
    <property type="term" value="F:DNA binding"/>
    <property type="evidence" value="ECO:0007669"/>
    <property type="project" value="UniProtKB-KW"/>
</dbReference>
<proteinExistence type="predicted"/>
<dbReference type="GO" id="GO:0003700">
    <property type="term" value="F:DNA-binding transcription factor activity"/>
    <property type="evidence" value="ECO:0007669"/>
    <property type="project" value="InterPro"/>
</dbReference>
<dbReference type="Pfam" id="PF01047">
    <property type="entry name" value="MarR"/>
    <property type="match status" value="1"/>
</dbReference>
<gene>
    <name evidence="5" type="ORF">GNP95_03560</name>
    <name evidence="6" type="ORF">QNH46_06930</name>
</gene>
<reference evidence="6" key="2">
    <citation type="submission" date="2023-05" db="EMBL/GenBank/DDBJ databases">
        <title>Comparative genomics of Bacillaceae isolates and their secondary metabolite potential.</title>
        <authorList>
            <person name="Song L."/>
            <person name="Nielsen L.J."/>
            <person name="Mohite O."/>
            <person name="Xu X."/>
            <person name="Weber T."/>
            <person name="Kovacs A.T."/>
        </authorList>
    </citation>
    <scope>NUCLEOTIDE SEQUENCE</scope>
    <source>
        <strain evidence="6">B2_4</strain>
    </source>
</reference>
<keyword evidence="1" id="KW-0805">Transcription regulation</keyword>
<feature type="domain" description="HTH marR-type" evidence="4">
    <location>
        <begin position="2"/>
        <end position="140"/>
    </location>
</feature>
<dbReference type="Proteomes" id="UP001177943">
    <property type="component" value="Chromosome"/>
</dbReference>
<dbReference type="InterPro" id="IPR036388">
    <property type="entry name" value="WH-like_DNA-bd_sf"/>
</dbReference>
<name>A0A7X2YZ19_9BACL</name>